<dbReference type="RefSeq" id="WP_055144705.1">
    <property type="nucleotide sequence ID" value="NZ_JXSZ01000005.1"/>
</dbReference>
<dbReference type="SUPFAM" id="SSF48371">
    <property type="entry name" value="ARM repeat"/>
    <property type="match status" value="1"/>
</dbReference>
<dbReference type="GO" id="GO:0020037">
    <property type="term" value="F:heme binding"/>
    <property type="evidence" value="ECO:0007669"/>
    <property type="project" value="InterPro"/>
</dbReference>
<evidence type="ECO:0000256" key="1">
    <source>
        <dbReference type="ARBA" id="ARBA00022617"/>
    </source>
</evidence>
<dbReference type="InterPro" id="IPR036909">
    <property type="entry name" value="Cyt_c-like_dom_sf"/>
</dbReference>
<name>A0A0P7BRN4_9BACT</name>
<dbReference type="PANTHER" id="PTHR33546">
    <property type="entry name" value="LARGE, MULTIFUNCTIONAL SECRETED PROTEIN-RELATED"/>
    <property type="match status" value="1"/>
</dbReference>
<dbReference type="InterPro" id="IPR011042">
    <property type="entry name" value="6-blade_b-propeller_TolB-like"/>
</dbReference>
<dbReference type="Pfam" id="PF00034">
    <property type="entry name" value="Cytochrom_C"/>
    <property type="match status" value="1"/>
</dbReference>
<dbReference type="InterPro" id="IPR011989">
    <property type="entry name" value="ARM-like"/>
</dbReference>
<dbReference type="Gene3D" id="1.10.760.10">
    <property type="entry name" value="Cytochrome c-like domain"/>
    <property type="match status" value="1"/>
</dbReference>
<keyword evidence="3 4" id="KW-0408">Iron</keyword>
<dbReference type="PROSITE" id="PS51257">
    <property type="entry name" value="PROKAR_LIPOPROTEIN"/>
    <property type="match status" value="1"/>
</dbReference>
<evidence type="ECO:0000313" key="7">
    <source>
        <dbReference type="Proteomes" id="UP000050454"/>
    </source>
</evidence>
<reference evidence="6 7" key="1">
    <citation type="submission" date="2015-07" db="EMBL/GenBank/DDBJ databases">
        <title>The draft genome sequence of Leadbetterella sp. JN14-9.</title>
        <authorList>
            <person name="Liu Y."/>
            <person name="Du J."/>
            <person name="Shao Z."/>
        </authorList>
    </citation>
    <scope>NUCLEOTIDE SEQUENCE [LARGE SCALE GENOMIC DNA]</scope>
    <source>
        <strain evidence="6 7">JN14-9</strain>
    </source>
</reference>
<feature type="domain" description="Cytochrome c" evidence="5">
    <location>
        <begin position="870"/>
        <end position="1002"/>
    </location>
</feature>
<dbReference type="InterPro" id="IPR013427">
    <property type="entry name" value="Haem-bd_dom_put"/>
</dbReference>
<dbReference type="SUPFAM" id="SSF50952">
    <property type="entry name" value="Soluble quinoprotein glucose dehydrogenase"/>
    <property type="match status" value="1"/>
</dbReference>
<dbReference type="NCBIfam" id="TIGR02603">
    <property type="entry name" value="CxxCH_TIGR02603"/>
    <property type="match status" value="1"/>
</dbReference>
<dbReference type="InterPro" id="IPR009056">
    <property type="entry name" value="Cyt_c-like_dom"/>
</dbReference>
<dbReference type="Pfam" id="PF23500">
    <property type="entry name" value="DUF7133"/>
    <property type="match status" value="1"/>
</dbReference>
<evidence type="ECO:0000256" key="2">
    <source>
        <dbReference type="ARBA" id="ARBA00022723"/>
    </source>
</evidence>
<keyword evidence="7" id="KW-1185">Reference proteome</keyword>
<keyword evidence="2 4" id="KW-0479">Metal-binding</keyword>
<gene>
    <name evidence="6" type="ORF">AFM12_05395</name>
</gene>
<dbReference type="GO" id="GO:0046872">
    <property type="term" value="F:metal ion binding"/>
    <property type="evidence" value="ECO:0007669"/>
    <property type="project" value="UniProtKB-KW"/>
</dbReference>
<dbReference type="GO" id="GO:0009055">
    <property type="term" value="F:electron transfer activity"/>
    <property type="evidence" value="ECO:0007669"/>
    <property type="project" value="InterPro"/>
</dbReference>
<evidence type="ECO:0000256" key="3">
    <source>
        <dbReference type="ARBA" id="ARBA00023004"/>
    </source>
</evidence>
<comment type="caution">
    <text evidence="6">The sequence shown here is derived from an EMBL/GenBank/DDBJ whole genome shotgun (WGS) entry which is preliminary data.</text>
</comment>
<protein>
    <submittedName>
        <fullName evidence="6">Heme transporter CcmD</fullName>
    </submittedName>
</protein>
<sequence>MKKSLFSVLLLAGLAACNSSHQKLSQEEYNALTDEQKRSVEYALEGIDLLDKDLELSLFASEPMLRNPTNMDIDDKGRVWVCEGFNYRNELNPRNPYDEKGDRILILEDTDGDGKADKSKVFYQGEDINSALGIGVFGNKVIVSRSPHVFVFTDEDGDDVPDKKEILFEGIGGEQHDHGMHAFTFGPDGKFYFNYGNAGEGLLTKGGKPLYDSKGRKIAAEGKPYREGMVYRSDLDGSNVEILAWNFRNNYEVTVDSYGRMWQSDNDDDGNRGTRINYVMDYGNYGFKDEMTGADWRTRRVNMSDSIPLAHWHLNDPGVVPNLLQTMAGSPTGITMYEGDMLPAKYKGQMLHTDAGPNVMRAYPVKKSGAGFTAEISGILDGNKRDNWFRPSDVTVAPDGSVFVSDWYDPGVGGHAMGDVAQGRIYRVTSKGHKGYEVKTPDYSSLEGALEALKSPNTATRYKGWVSLHEMGPEAEEALVALYSGSDELMKARAFWLLTKLDGKGREYIEKAAEDKSEDIRVAAIRAARELKNEDLSFLYNTLSQDQSAQVRREVALAIRFKDAPETWLNLAKAYDGQDRWYLEALGIAAEDQWDIYLPSYLEQMGENWDDEKAARDIVWRSRSSMTMDLLGRLIAEEKGENKLRYFRAMDFQSNGDKNSVLLSLLGNTSDVSEKVVIFKQLDINDLSEYPKLEEELSSILAEVSDTDFLDLVSKYSISSEKDRLLMLVRKSEEGRDIQQGARMFINLYGIGEVKKLMNDENQDNALNAIERFGLVDETPVTNLLISIFNDKNKAIAEREMAMEAMNGWRSEEILWDMIQKNKVSEEVMPIAKRHMLATWHNDIRAKANDFFDDGSEEEIDVKTLLAKTGKPSEGQKVFDMYCKTCHMVNGNGVDFGPGLSQIGAKLSKDGLYNAILNPSEGMGFGYETQQIIMNDGTEIQAIITSKTENEVNVKLLGQSDQTRYPLSDVKSIKQLNTSLMPKFPLEEQQMVNLVEYLSGLK</sequence>
<dbReference type="InterPro" id="IPR016024">
    <property type="entry name" value="ARM-type_fold"/>
</dbReference>
<dbReference type="PROSITE" id="PS51007">
    <property type="entry name" value="CYTC"/>
    <property type="match status" value="1"/>
</dbReference>
<dbReference type="Proteomes" id="UP000050454">
    <property type="component" value="Unassembled WGS sequence"/>
</dbReference>
<accession>A0A0P7BRN4</accession>
<dbReference type="InterPro" id="IPR013428">
    <property type="entry name" value="Membrane-bound_put_N"/>
</dbReference>
<proteinExistence type="predicted"/>
<dbReference type="InterPro" id="IPR011041">
    <property type="entry name" value="Quinoprot_gluc/sorb_DH_b-prop"/>
</dbReference>
<dbReference type="NCBIfam" id="TIGR02604">
    <property type="entry name" value="Piru_Ver_Nterm"/>
    <property type="match status" value="1"/>
</dbReference>
<dbReference type="InterPro" id="IPR055557">
    <property type="entry name" value="DUF7133"/>
</dbReference>
<evidence type="ECO:0000313" key="6">
    <source>
        <dbReference type="EMBL" id="KPM49989.1"/>
    </source>
</evidence>
<dbReference type="PATRIC" id="fig|1605367.3.peg.2436"/>
<dbReference type="STRING" id="1605367.AFM12_05395"/>
<evidence type="ECO:0000259" key="5">
    <source>
        <dbReference type="PROSITE" id="PS51007"/>
    </source>
</evidence>
<dbReference type="OrthoDB" id="9808161at2"/>
<dbReference type="Gene3D" id="2.120.10.30">
    <property type="entry name" value="TolB, C-terminal domain"/>
    <property type="match status" value="1"/>
</dbReference>
<dbReference type="PANTHER" id="PTHR33546:SF1">
    <property type="entry name" value="LARGE, MULTIFUNCTIONAL SECRETED PROTEIN"/>
    <property type="match status" value="1"/>
</dbReference>
<dbReference type="AlphaFoldDB" id="A0A0P7BRN4"/>
<dbReference type="EMBL" id="LGTQ01000005">
    <property type="protein sequence ID" value="KPM49989.1"/>
    <property type="molecule type" value="Genomic_DNA"/>
</dbReference>
<keyword evidence="1 4" id="KW-0349">Heme</keyword>
<dbReference type="SUPFAM" id="SSF46626">
    <property type="entry name" value="Cytochrome c"/>
    <property type="match status" value="1"/>
</dbReference>
<organism evidence="6 7">
    <name type="scientific">Jiulongibacter sediminis</name>
    <dbReference type="NCBI Taxonomy" id="1605367"/>
    <lineage>
        <taxon>Bacteria</taxon>
        <taxon>Pseudomonadati</taxon>
        <taxon>Bacteroidota</taxon>
        <taxon>Cytophagia</taxon>
        <taxon>Cytophagales</taxon>
        <taxon>Leadbetterellaceae</taxon>
        <taxon>Jiulongibacter</taxon>
    </lineage>
</organism>
<dbReference type="Gene3D" id="1.25.10.10">
    <property type="entry name" value="Leucine-rich Repeat Variant"/>
    <property type="match status" value="1"/>
</dbReference>
<evidence type="ECO:0000256" key="4">
    <source>
        <dbReference type="PROSITE-ProRule" id="PRU00433"/>
    </source>
</evidence>